<gene>
    <name evidence="1" type="ORF">C2E15_15180</name>
</gene>
<dbReference type="AlphaFoldDB" id="A0A1X1DUS0"/>
<accession>A0A1X1DUS0</accession>
<proteinExistence type="predicted"/>
<organism evidence="1 2">
    <name type="scientific">Mixta gaviniae</name>
    <dbReference type="NCBI Taxonomy" id="665914"/>
    <lineage>
        <taxon>Bacteria</taxon>
        <taxon>Pseudomonadati</taxon>
        <taxon>Pseudomonadota</taxon>
        <taxon>Gammaproteobacteria</taxon>
        <taxon>Enterobacterales</taxon>
        <taxon>Erwiniaceae</taxon>
        <taxon>Mixta</taxon>
    </lineage>
</organism>
<reference evidence="1 2" key="1">
    <citation type="submission" date="2018-01" db="EMBL/GenBank/DDBJ databases">
        <title>Complete and assembled Genome of Pantoea gaviniae DSM22758T.</title>
        <authorList>
            <person name="Stevens M.J.A."/>
            <person name="Zurfluh K."/>
            <person name="Stephan R."/>
        </authorList>
    </citation>
    <scope>NUCLEOTIDE SEQUENCE [LARGE SCALE GENOMIC DNA]</scope>
    <source>
        <strain evidence="1 2">DSM 22758</strain>
    </source>
</reference>
<name>A0A1X1DUS0_9GAMM</name>
<dbReference type="KEGG" id="pgz:C2E15_15180"/>
<evidence type="ECO:0000313" key="1">
    <source>
        <dbReference type="EMBL" id="AUX94282.1"/>
    </source>
</evidence>
<keyword evidence="2" id="KW-1185">Reference proteome</keyword>
<protein>
    <submittedName>
        <fullName evidence="1">Uncharacterized protein</fullName>
    </submittedName>
</protein>
<sequence>MKRVKISSICDVVPQDDLWFVVTLDEQGYVVYPKNSDDLFGQGSINYSGDARRYAFKRYWSDEGIAGTDWQDRHDKACDLAILDRRLAVGETFKSVFFFIKLNDGFNVMSF</sequence>
<dbReference type="RefSeq" id="WP_104958113.1">
    <property type="nucleotide sequence ID" value="NZ_CP026377.1"/>
</dbReference>
<evidence type="ECO:0000313" key="2">
    <source>
        <dbReference type="Proteomes" id="UP000238365"/>
    </source>
</evidence>
<dbReference type="Proteomes" id="UP000238365">
    <property type="component" value="Chromosome"/>
</dbReference>
<dbReference type="EMBL" id="CP026377">
    <property type="protein sequence ID" value="AUX94282.1"/>
    <property type="molecule type" value="Genomic_DNA"/>
</dbReference>